<keyword evidence="8" id="KW-1185">Reference proteome</keyword>
<proteinExistence type="inferred from homology"/>
<accession>A0A9D5D5B8</accession>
<dbReference type="AlphaFoldDB" id="A0A9D5D5B8"/>
<evidence type="ECO:0000256" key="2">
    <source>
        <dbReference type="ARBA" id="ARBA00023127"/>
    </source>
</evidence>
<comment type="similarity">
    <text evidence="4">Belongs to the cyclin family.</text>
</comment>
<dbReference type="Pfam" id="PF02984">
    <property type="entry name" value="Cyclin_C"/>
    <property type="match status" value="1"/>
</dbReference>
<evidence type="ECO:0000256" key="3">
    <source>
        <dbReference type="ARBA" id="ARBA00023306"/>
    </source>
</evidence>
<dbReference type="InterPro" id="IPR004367">
    <property type="entry name" value="Cyclin_C-dom"/>
</dbReference>
<dbReference type="EMBL" id="JAGGNH010000001">
    <property type="protein sequence ID" value="KAJ0984370.1"/>
    <property type="molecule type" value="Genomic_DNA"/>
</dbReference>
<dbReference type="GO" id="GO:0051301">
    <property type="term" value="P:cell division"/>
    <property type="evidence" value="ECO:0007669"/>
    <property type="project" value="UniProtKB-KW"/>
</dbReference>
<evidence type="ECO:0000256" key="4">
    <source>
        <dbReference type="RuleBase" id="RU000383"/>
    </source>
</evidence>
<dbReference type="CDD" id="cd20543">
    <property type="entry name" value="CYCLIN_AtCycD-like_rpt1"/>
    <property type="match status" value="1"/>
</dbReference>
<reference evidence="7" key="1">
    <citation type="submission" date="2021-03" db="EMBL/GenBank/DDBJ databases">
        <authorList>
            <person name="Li Z."/>
            <person name="Yang C."/>
        </authorList>
    </citation>
    <scope>NUCLEOTIDE SEQUENCE</scope>
    <source>
        <strain evidence="7">Dzin_1.0</strain>
        <tissue evidence="7">Leaf</tissue>
    </source>
</reference>
<dbReference type="SMART" id="SM00385">
    <property type="entry name" value="CYCLIN"/>
    <property type="match status" value="1"/>
</dbReference>
<dbReference type="OrthoDB" id="5590282at2759"/>
<dbReference type="InterPro" id="IPR006671">
    <property type="entry name" value="Cyclin_N"/>
</dbReference>
<evidence type="ECO:0000259" key="6">
    <source>
        <dbReference type="SMART" id="SM00385"/>
    </source>
</evidence>
<feature type="compositionally biased region" description="Low complexity" evidence="5">
    <location>
        <begin position="287"/>
        <end position="308"/>
    </location>
</feature>
<keyword evidence="2 4" id="KW-0195">Cyclin</keyword>
<sequence length="333" mass="36174">MDPLCCQEEELWDPQSSPLPINGGDAEHHLHLLELLPSLLSKESRGYPHSPEADGQYLGVAREEVVSWVARATARIGFSATTLFLAVDYLDRCFLPGAGAGLRLQPDKPWMARLSAIACLSLAAKVEEVYVPLLLDLQAIAAADDGPGSYLFEPKTIRRMELLVLSALGWRMNPVTPLSFIELLPSSTLCSATCTHALLSAIADWRWVRYPPSVWASAAILHAIGDADQETQSFLALLNGPKEHVEECCLVIQETARHNHKHIALNYYSSCPASPNAVVGSCFSCESSSVPSSPDRPSRRPLPSSPNRPSKRPRRNAGDGEELGISSSTASLD</sequence>
<dbReference type="InterPro" id="IPR036915">
    <property type="entry name" value="Cyclin-like_sf"/>
</dbReference>
<dbReference type="Proteomes" id="UP001085076">
    <property type="component" value="Miscellaneous, Linkage group lg01"/>
</dbReference>
<organism evidence="7 8">
    <name type="scientific">Dioscorea zingiberensis</name>
    <dbReference type="NCBI Taxonomy" id="325984"/>
    <lineage>
        <taxon>Eukaryota</taxon>
        <taxon>Viridiplantae</taxon>
        <taxon>Streptophyta</taxon>
        <taxon>Embryophyta</taxon>
        <taxon>Tracheophyta</taxon>
        <taxon>Spermatophyta</taxon>
        <taxon>Magnoliopsida</taxon>
        <taxon>Liliopsida</taxon>
        <taxon>Dioscoreales</taxon>
        <taxon>Dioscoreaceae</taxon>
        <taxon>Dioscorea</taxon>
    </lineage>
</organism>
<evidence type="ECO:0000256" key="5">
    <source>
        <dbReference type="SAM" id="MobiDB-lite"/>
    </source>
</evidence>
<reference evidence="7" key="2">
    <citation type="journal article" date="2022" name="Hortic Res">
        <title>The genome of Dioscorea zingiberensis sheds light on the biosynthesis, origin and evolution of the medicinally important diosgenin saponins.</title>
        <authorList>
            <person name="Li Y."/>
            <person name="Tan C."/>
            <person name="Li Z."/>
            <person name="Guo J."/>
            <person name="Li S."/>
            <person name="Chen X."/>
            <person name="Wang C."/>
            <person name="Dai X."/>
            <person name="Yang H."/>
            <person name="Song W."/>
            <person name="Hou L."/>
            <person name="Xu J."/>
            <person name="Tong Z."/>
            <person name="Xu A."/>
            <person name="Yuan X."/>
            <person name="Wang W."/>
            <person name="Yang Q."/>
            <person name="Chen L."/>
            <person name="Sun Z."/>
            <person name="Wang K."/>
            <person name="Pan B."/>
            <person name="Chen J."/>
            <person name="Bao Y."/>
            <person name="Liu F."/>
            <person name="Qi X."/>
            <person name="Gang D.R."/>
            <person name="Wen J."/>
            <person name="Li J."/>
        </authorList>
    </citation>
    <scope>NUCLEOTIDE SEQUENCE</scope>
    <source>
        <strain evidence="7">Dzin_1.0</strain>
    </source>
</reference>
<keyword evidence="1" id="KW-0132">Cell division</keyword>
<dbReference type="CDD" id="cd20544">
    <property type="entry name" value="CYCLIN_AtCycD-like_rpt2"/>
    <property type="match status" value="1"/>
</dbReference>
<evidence type="ECO:0000256" key="1">
    <source>
        <dbReference type="ARBA" id="ARBA00022618"/>
    </source>
</evidence>
<gene>
    <name evidence="7" type="ORF">J5N97_002726</name>
</gene>
<dbReference type="SUPFAM" id="SSF47954">
    <property type="entry name" value="Cyclin-like"/>
    <property type="match status" value="1"/>
</dbReference>
<protein>
    <recommendedName>
        <fullName evidence="6">Cyclin-like domain-containing protein</fullName>
    </recommendedName>
</protein>
<dbReference type="InterPro" id="IPR013763">
    <property type="entry name" value="Cyclin-like_dom"/>
</dbReference>
<dbReference type="PANTHER" id="PTHR10177">
    <property type="entry name" value="CYCLINS"/>
    <property type="match status" value="1"/>
</dbReference>
<feature type="region of interest" description="Disordered" evidence="5">
    <location>
        <begin position="287"/>
        <end position="333"/>
    </location>
</feature>
<dbReference type="InterPro" id="IPR039361">
    <property type="entry name" value="Cyclin"/>
</dbReference>
<evidence type="ECO:0000313" key="8">
    <source>
        <dbReference type="Proteomes" id="UP001085076"/>
    </source>
</evidence>
<feature type="domain" description="Cyclin-like" evidence="6">
    <location>
        <begin position="67"/>
        <end position="166"/>
    </location>
</feature>
<comment type="caution">
    <text evidence="7">The sequence shown here is derived from an EMBL/GenBank/DDBJ whole genome shotgun (WGS) entry which is preliminary data.</text>
</comment>
<name>A0A9D5D5B8_9LILI</name>
<evidence type="ECO:0000313" key="7">
    <source>
        <dbReference type="EMBL" id="KAJ0984370.1"/>
    </source>
</evidence>
<dbReference type="Pfam" id="PF00134">
    <property type="entry name" value="Cyclin_N"/>
    <property type="match status" value="1"/>
</dbReference>
<dbReference type="Gene3D" id="1.10.472.10">
    <property type="entry name" value="Cyclin-like"/>
    <property type="match status" value="2"/>
</dbReference>
<keyword evidence="3" id="KW-0131">Cell cycle</keyword>